<dbReference type="Pfam" id="PF03184">
    <property type="entry name" value="DDE_1"/>
    <property type="match status" value="1"/>
</dbReference>
<dbReference type="EMBL" id="BEXD01000653">
    <property type="protein sequence ID" value="GBB89167.1"/>
    <property type="molecule type" value="Genomic_DNA"/>
</dbReference>
<dbReference type="STRING" id="94130.A0A2Z6QGA1"/>
<reference evidence="3" key="2">
    <citation type="submission" date="2019-10" db="EMBL/GenBank/DDBJ databases">
        <title>Conservation and host-specific expression of non-tandemly repeated heterogenous ribosome RNA gene in arbuscular mycorrhizal fungi.</title>
        <authorList>
            <person name="Maeda T."/>
            <person name="Kobayashi Y."/>
            <person name="Nakagawa T."/>
            <person name="Ezawa T."/>
            <person name="Yamaguchi K."/>
            <person name="Bino T."/>
            <person name="Nishimoto Y."/>
            <person name="Shigenobu S."/>
            <person name="Kawaguchi M."/>
        </authorList>
    </citation>
    <scope>NUCLEOTIDE SEQUENCE</scope>
    <source>
        <strain evidence="3">HR1</strain>
    </source>
</reference>
<sequence>MAVKKAKDLAQTNDFQEKYPSISSFKFSNKWIDCFMVHHDLSNHRRTMVSQHLPEDLLEKQQSFLSFVLYRRIQHNYPIQFIGNMDETPVAFDLPSSYTMEKRGSKTINIKTTGHERSTFTVILSCMADGMKLPPVFIFKLKNMPRETFPNGVFVRTNEKGWVNENEMIWWVENIWSKRIIDSSSDPRSLLVLDFFRGHLVDSVKQKFIEKATNIAVIPGGLTSRLQPLDVAIRELYNDWMTNKVHELTPAGRIKKPSYSLVCSWVKIAWEKVNSSLIRKSFKCCGISVKTDGTEDDEIFDYDSLMIDEDKENDINSRDDELFEEYEAEEEENHNNWDEV</sequence>
<dbReference type="OrthoDB" id="2426885at2759"/>
<dbReference type="Proteomes" id="UP000615446">
    <property type="component" value="Unassembled WGS sequence"/>
</dbReference>
<evidence type="ECO:0000313" key="3">
    <source>
        <dbReference type="EMBL" id="GES88799.1"/>
    </source>
</evidence>
<dbReference type="GO" id="GO:0003677">
    <property type="term" value="F:DNA binding"/>
    <property type="evidence" value="ECO:0007669"/>
    <property type="project" value="TreeGrafter"/>
</dbReference>
<name>A0A2Z6QGA1_9GLOM</name>
<gene>
    <name evidence="3" type="ORF">RCL2_001572600</name>
    <name evidence="2" type="ORF">RclHR1_15860002</name>
</gene>
<dbReference type="EMBL" id="BLAL01000182">
    <property type="protein sequence ID" value="GES88799.1"/>
    <property type="molecule type" value="Genomic_DNA"/>
</dbReference>
<reference evidence="2 4" key="1">
    <citation type="submission" date="2017-11" db="EMBL/GenBank/DDBJ databases">
        <title>The genome of Rhizophagus clarus HR1 reveals common genetic basis of auxotrophy among arbuscular mycorrhizal fungi.</title>
        <authorList>
            <person name="Kobayashi Y."/>
        </authorList>
    </citation>
    <scope>NUCLEOTIDE SEQUENCE [LARGE SCALE GENOMIC DNA]</scope>
    <source>
        <strain evidence="2 4">HR1</strain>
    </source>
</reference>
<accession>A0A2Z6QGA1</accession>
<dbReference type="PANTHER" id="PTHR19303">
    <property type="entry name" value="TRANSPOSON"/>
    <property type="match status" value="1"/>
</dbReference>
<organism evidence="2 4">
    <name type="scientific">Rhizophagus clarus</name>
    <dbReference type="NCBI Taxonomy" id="94130"/>
    <lineage>
        <taxon>Eukaryota</taxon>
        <taxon>Fungi</taxon>
        <taxon>Fungi incertae sedis</taxon>
        <taxon>Mucoromycota</taxon>
        <taxon>Glomeromycotina</taxon>
        <taxon>Glomeromycetes</taxon>
        <taxon>Glomerales</taxon>
        <taxon>Glomeraceae</taxon>
        <taxon>Rhizophagus</taxon>
    </lineage>
</organism>
<evidence type="ECO:0000313" key="4">
    <source>
        <dbReference type="Proteomes" id="UP000247702"/>
    </source>
</evidence>
<protein>
    <submittedName>
        <fullName evidence="3">Pogo transposable element with KRAB domain</fullName>
    </submittedName>
</protein>
<dbReference type="InterPro" id="IPR004875">
    <property type="entry name" value="DDE_SF_endonuclease_dom"/>
</dbReference>
<dbReference type="Proteomes" id="UP000247702">
    <property type="component" value="Unassembled WGS sequence"/>
</dbReference>
<feature type="domain" description="DDE-1" evidence="1">
    <location>
        <begin position="119"/>
        <end position="282"/>
    </location>
</feature>
<proteinExistence type="predicted"/>
<dbReference type="AlphaFoldDB" id="A0A2Z6QGA1"/>
<dbReference type="PANTHER" id="PTHR19303:SF74">
    <property type="entry name" value="POGO TRANSPOSABLE ELEMENT WITH KRAB DOMAIN"/>
    <property type="match status" value="1"/>
</dbReference>
<dbReference type="GO" id="GO:0005634">
    <property type="term" value="C:nucleus"/>
    <property type="evidence" value="ECO:0007669"/>
    <property type="project" value="TreeGrafter"/>
</dbReference>
<comment type="caution">
    <text evidence="2">The sequence shown here is derived from an EMBL/GenBank/DDBJ whole genome shotgun (WGS) entry which is preliminary data.</text>
</comment>
<evidence type="ECO:0000259" key="1">
    <source>
        <dbReference type="Pfam" id="PF03184"/>
    </source>
</evidence>
<dbReference type="InterPro" id="IPR050863">
    <property type="entry name" value="CenT-Element_Derived"/>
</dbReference>
<keyword evidence="4" id="KW-1185">Reference proteome</keyword>
<evidence type="ECO:0000313" key="2">
    <source>
        <dbReference type="EMBL" id="GBB89167.1"/>
    </source>
</evidence>